<keyword evidence="3" id="KW-1185">Reference proteome</keyword>
<dbReference type="SUPFAM" id="SSF53067">
    <property type="entry name" value="Actin-like ATPase domain"/>
    <property type="match status" value="2"/>
</dbReference>
<dbReference type="Proteomes" id="UP000706039">
    <property type="component" value="Unassembled WGS sequence"/>
</dbReference>
<dbReference type="RefSeq" id="WP_222988734.1">
    <property type="nucleotide sequence ID" value="NZ_JAINVV010000003.1"/>
</dbReference>
<reference evidence="2 3" key="1">
    <citation type="submission" date="2021-08" db="EMBL/GenBank/DDBJ databases">
        <authorList>
            <person name="Tuo L."/>
        </authorList>
    </citation>
    <scope>NUCLEOTIDE SEQUENCE [LARGE SCALE GENOMIC DNA]</scope>
    <source>
        <strain evidence="2 3">JCM 31229</strain>
    </source>
</reference>
<dbReference type="InterPro" id="IPR052519">
    <property type="entry name" value="Euk-type_GlcNAc_Kinase"/>
</dbReference>
<proteinExistence type="predicted"/>
<feature type="domain" description="ATPase BadF/BadG/BcrA/BcrD type" evidence="1">
    <location>
        <begin position="3"/>
        <end position="294"/>
    </location>
</feature>
<evidence type="ECO:0000313" key="3">
    <source>
        <dbReference type="Proteomes" id="UP000706039"/>
    </source>
</evidence>
<sequence length="322" mass="33722">MIIGLDCGGAKTAGAICDRQGRIVARARAQGAAIVGAPNERFFATITGLLDTLCSDAGVTLGDIEHVAIGLSGVDFTDEQAEQRSTIARRYGLESRLTLVNDGIVALCGVSPEARLVLVQLGTGLTSAYRAEPGGETVHDSLDVGRIYDVRDAAIARAARMIDGRAAPTPLLDAVLAYCGVAAPDFAAWYLRSPEAASRRTGMARIVFAAWRQGDPAATDMVHAAARDYALIAKVMGDRLPGEARFATAFGGGTILEGQADFQRLLREELAAICPRADMTGIRLSPELGAVLLAARPWGGDPAALFETLATQDSGTKTEVPA</sequence>
<evidence type="ECO:0000313" key="2">
    <source>
        <dbReference type="EMBL" id="MBY8821634.1"/>
    </source>
</evidence>
<protein>
    <recommendedName>
        <fullName evidence="1">ATPase BadF/BadG/BcrA/BcrD type domain-containing protein</fullName>
    </recommendedName>
</protein>
<name>A0ABS7PK13_9SPHN</name>
<evidence type="ECO:0000259" key="1">
    <source>
        <dbReference type="Pfam" id="PF01869"/>
    </source>
</evidence>
<comment type="caution">
    <text evidence="2">The sequence shown here is derived from an EMBL/GenBank/DDBJ whole genome shotgun (WGS) entry which is preliminary data.</text>
</comment>
<dbReference type="PANTHER" id="PTHR43190:SF3">
    <property type="entry name" value="N-ACETYL-D-GLUCOSAMINE KINASE"/>
    <property type="match status" value="1"/>
</dbReference>
<dbReference type="Gene3D" id="3.30.420.40">
    <property type="match status" value="2"/>
</dbReference>
<dbReference type="Pfam" id="PF01869">
    <property type="entry name" value="BcrAD_BadFG"/>
    <property type="match status" value="1"/>
</dbReference>
<organism evidence="2 3">
    <name type="scientific">Sphingomonas colocasiae</name>
    <dbReference type="NCBI Taxonomy" id="1848973"/>
    <lineage>
        <taxon>Bacteria</taxon>
        <taxon>Pseudomonadati</taxon>
        <taxon>Pseudomonadota</taxon>
        <taxon>Alphaproteobacteria</taxon>
        <taxon>Sphingomonadales</taxon>
        <taxon>Sphingomonadaceae</taxon>
        <taxon>Sphingomonas</taxon>
    </lineage>
</organism>
<gene>
    <name evidence="2" type="ORF">K7G82_04975</name>
</gene>
<dbReference type="EMBL" id="JAINVV010000003">
    <property type="protein sequence ID" value="MBY8821634.1"/>
    <property type="molecule type" value="Genomic_DNA"/>
</dbReference>
<dbReference type="InterPro" id="IPR002731">
    <property type="entry name" value="ATPase_BadF"/>
</dbReference>
<accession>A0ABS7PK13</accession>
<dbReference type="InterPro" id="IPR043129">
    <property type="entry name" value="ATPase_NBD"/>
</dbReference>
<dbReference type="PANTHER" id="PTHR43190">
    <property type="entry name" value="N-ACETYL-D-GLUCOSAMINE KINASE"/>
    <property type="match status" value="1"/>
</dbReference>